<gene>
    <name evidence="1" type="ordered locus">PFL_0714</name>
</gene>
<sequence>MIPVIFVTVFGSTLGALAAQSFTVRRSAMKILIKELAHPQGSQWQVRLDQHVVTFRSEAEARAFTQTLQSRLQAPHPIPQSQRATG</sequence>
<dbReference type="EMBL" id="CP000076">
    <property type="protein sequence ID" value="AAY96121.1"/>
    <property type="molecule type" value="Genomic_DNA"/>
</dbReference>
<dbReference type="AlphaFoldDB" id="Q4KIS7"/>
<reference evidence="1 2" key="1">
    <citation type="journal article" date="2005" name="Nat. Biotechnol.">
        <title>Complete genome sequence of the plant commensal Pseudomonas fluorescens Pf-5.</title>
        <authorList>
            <person name="Paulsen I.T."/>
            <person name="Press C.M."/>
            <person name="Ravel J."/>
            <person name="Kobayashi D.Y."/>
            <person name="Myers G.S."/>
            <person name="Mavrodi D.V."/>
            <person name="DeBoy R.T."/>
            <person name="Seshadri R."/>
            <person name="Ren Q."/>
            <person name="Madupu R."/>
            <person name="Dodson R.J."/>
            <person name="Durkin A.S."/>
            <person name="Brinkac L.M."/>
            <person name="Daugherty S.C."/>
            <person name="Sullivan S.A."/>
            <person name="Rosovitz M.J."/>
            <person name="Gwinn M.L."/>
            <person name="Zhou L."/>
            <person name="Schneider D.J."/>
            <person name="Cartinhour S.W."/>
            <person name="Nelson W.C."/>
            <person name="Weidman J."/>
            <person name="Watkins K."/>
            <person name="Tran K."/>
            <person name="Khouri H."/>
            <person name="Pierson E.A."/>
            <person name="Pierson L.S.III."/>
            <person name="Thomashow L.S."/>
            <person name="Loper J.E."/>
        </authorList>
    </citation>
    <scope>NUCLEOTIDE SEQUENCE [LARGE SCALE GENOMIC DNA]</scope>
    <source>
        <strain evidence="2">ATCC BAA-477 / NRRL B-23932 / Pf-5</strain>
    </source>
</reference>
<dbReference type="KEGG" id="pfl:PFL_0714"/>
<proteinExistence type="predicted"/>
<evidence type="ECO:0000313" key="1">
    <source>
        <dbReference type="EMBL" id="AAY96121.1"/>
    </source>
</evidence>
<evidence type="ECO:0000313" key="2">
    <source>
        <dbReference type="Proteomes" id="UP000008540"/>
    </source>
</evidence>
<accession>Q4KIS7</accession>
<dbReference type="Proteomes" id="UP000008540">
    <property type="component" value="Chromosome"/>
</dbReference>
<dbReference type="STRING" id="220664.PFL_0714"/>
<dbReference type="HOGENOM" id="CLU_191511_2_0_6"/>
<dbReference type="eggNOG" id="ENOG50305XR">
    <property type="taxonomic scope" value="Bacteria"/>
</dbReference>
<organism evidence="1 2">
    <name type="scientific">Pseudomonas fluorescens (strain ATCC BAA-477 / NRRL B-23932 / Pf-5)</name>
    <dbReference type="NCBI Taxonomy" id="220664"/>
    <lineage>
        <taxon>Bacteria</taxon>
        <taxon>Pseudomonadati</taxon>
        <taxon>Pseudomonadota</taxon>
        <taxon>Gammaproteobacteria</taxon>
        <taxon>Pseudomonadales</taxon>
        <taxon>Pseudomonadaceae</taxon>
        <taxon>Pseudomonas</taxon>
    </lineage>
</organism>
<protein>
    <submittedName>
        <fullName evidence="1">Uncharacterized protein</fullName>
    </submittedName>
</protein>
<name>Q4KIS7_PSEF5</name>